<organism evidence="11 12">
    <name type="scientific">Exocentrus adspersus</name>
    <dbReference type="NCBI Taxonomy" id="1586481"/>
    <lineage>
        <taxon>Eukaryota</taxon>
        <taxon>Metazoa</taxon>
        <taxon>Ecdysozoa</taxon>
        <taxon>Arthropoda</taxon>
        <taxon>Hexapoda</taxon>
        <taxon>Insecta</taxon>
        <taxon>Pterygota</taxon>
        <taxon>Neoptera</taxon>
        <taxon>Endopterygota</taxon>
        <taxon>Coleoptera</taxon>
        <taxon>Polyphaga</taxon>
        <taxon>Cucujiformia</taxon>
        <taxon>Chrysomeloidea</taxon>
        <taxon>Cerambycidae</taxon>
        <taxon>Lamiinae</taxon>
        <taxon>Acanthocinini</taxon>
        <taxon>Exocentrus</taxon>
    </lineage>
</organism>
<evidence type="ECO:0000256" key="6">
    <source>
        <dbReference type="ARBA" id="ARBA00023136"/>
    </source>
</evidence>
<evidence type="ECO:0000256" key="9">
    <source>
        <dbReference type="SAM" id="Phobius"/>
    </source>
</evidence>
<keyword evidence="6 9" id="KW-0472">Membrane</keyword>
<comment type="subcellular location">
    <subcellularLocation>
        <location evidence="1">Membrane</location>
        <topology evidence="1">Lipid-anchor</topology>
        <topology evidence="1">GPI-anchor</topology>
    </subcellularLocation>
</comment>
<keyword evidence="5 9" id="KW-1133">Transmembrane helix</keyword>
<evidence type="ECO:0000256" key="5">
    <source>
        <dbReference type="ARBA" id="ARBA00022989"/>
    </source>
</evidence>
<keyword evidence="7" id="KW-0325">Glycoprotein</keyword>
<sequence length="182" mass="20595">MSTTRFFVCAIAVVVAFFTSEASALQCWKCSSDLDRACADPFNETEIRRGRGGTLYDNLQQNYNNRQNYDPNFNPPNYNPNFQGQTPTLEYCDENEASLRRMKNVCVKKTVRGNSYVSIIRRCALIGFNEEVTTCHDPVSRGLTLEFCEYCDRDGCNSAFGVKANVFLASLLALGLILFFRQ</sequence>
<keyword evidence="8" id="KW-0449">Lipoprotein</keyword>
<evidence type="ECO:0000256" key="2">
    <source>
        <dbReference type="ARBA" id="ARBA00022622"/>
    </source>
</evidence>
<reference evidence="11 12" key="1">
    <citation type="journal article" date="2023" name="Insect Mol. Biol.">
        <title>Genome sequencing provides insights into the evolution of gene families encoding plant cell wall-degrading enzymes in longhorned beetles.</title>
        <authorList>
            <person name="Shin N.R."/>
            <person name="Okamura Y."/>
            <person name="Kirsch R."/>
            <person name="Pauchet Y."/>
        </authorList>
    </citation>
    <scope>NUCLEOTIDE SEQUENCE [LARGE SCALE GENOMIC DNA]</scope>
    <source>
        <strain evidence="11">EAD_L_NR</strain>
    </source>
</reference>
<dbReference type="AlphaFoldDB" id="A0AAV8VLS3"/>
<feature type="transmembrane region" description="Helical" evidence="9">
    <location>
        <begin position="160"/>
        <end position="180"/>
    </location>
</feature>
<comment type="caution">
    <text evidence="11">The sequence shown here is derived from an EMBL/GenBank/DDBJ whole genome shotgun (WGS) entry which is preliminary data.</text>
</comment>
<keyword evidence="2" id="KW-0336">GPI-anchor</keyword>
<dbReference type="GO" id="GO:0098552">
    <property type="term" value="C:side of membrane"/>
    <property type="evidence" value="ECO:0007669"/>
    <property type="project" value="UniProtKB-KW"/>
</dbReference>
<feature type="signal peptide" evidence="10">
    <location>
        <begin position="1"/>
        <end position="24"/>
    </location>
</feature>
<dbReference type="GO" id="GO:0032222">
    <property type="term" value="P:regulation of synaptic transmission, cholinergic"/>
    <property type="evidence" value="ECO:0007669"/>
    <property type="project" value="InterPro"/>
</dbReference>
<dbReference type="Proteomes" id="UP001159042">
    <property type="component" value="Unassembled WGS sequence"/>
</dbReference>
<keyword evidence="12" id="KW-1185">Reference proteome</keyword>
<dbReference type="Pfam" id="PF17064">
    <property type="entry name" value="QVR"/>
    <property type="match status" value="1"/>
</dbReference>
<keyword evidence="3 9" id="KW-0812">Transmembrane</keyword>
<evidence type="ECO:0000256" key="3">
    <source>
        <dbReference type="ARBA" id="ARBA00022692"/>
    </source>
</evidence>
<keyword evidence="4 10" id="KW-0732">Signal</keyword>
<dbReference type="GO" id="GO:0030431">
    <property type="term" value="P:sleep"/>
    <property type="evidence" value="ECO:0007669"/>
    <property type="project" value="InterPro"/>
</dbReference>
<evidence type="ECO:0000256" key="8">
    <source>
        <dbReference type="ARBA" id="ARBA00023288"/>
    </source>
</evidence>
<evidence type="ECO:0000256" key="10">
    <source>
        <dbReference type="SAM" id="SignalP"/>
    </source>
</evidence>
<evidence type="ECO:0000256" key="1">
    <source>
        <dbReference type="ARBA" id="ARBA00004589"/>
    </source>
</evidence>
<dbReference type="InterPro" id="IPR050975">
    <property type="entry name" value="Sleep_regulator"/>
</dbReference>
<accession>A0AAV8VLS3</accession>
<dbReference type="InterPro" id="IPR031424">
    <property type="entry name" value="QVR-like"/>
</dbReference>
<dbReference type="EMBL" id="JANEYG010000057">
    <property type="protein sequence ID" value="KAJ8915177.1"/>
    <property type="molecule type" value="Genomic_DNA"/>
</dbReference>
<evidence type="ECO:0000256" key="4">
    <source>
        <dbReference type="ARBA" id="ARBA00022729"/>
    </source>
</evidence>
<proteinExistence type="predicted"/>
<evidence type="ECO:0000256" key="7">
    <source>
        <dbReference type="ARBA" id="ARBA00023180"/>
    </source>
</evidence>
<evidence type="ECO:0008006" key="13">
    <source>
        <dbReference type="Google" id="ProtNLM"/>
    </source>
</evidence>
<dbReference type="PANTHER" id="PTHR33562">
    <property type="entry name" value="ATILLA, ISOFORM B-RELATED-RELATED"/>
    <property type="match status" value="1"/>
</dbReference>
<feature type="chain" id="PRO_5043328413" description="Protein sleepless" evidence="10">
    <location>
        <begin position="25"/>
        <end position="182"/>
    </location>
</feature>
<name>A0AAV8VLS3_9CUCU</name>
<protein>
    <recommendedName>
        <fullName evidence="13">Protein sleepless</fullName>
    </recommendedName>
</protein>
<evidence type="ECO:0000313" key="12">
    <source>
        <dbReference type="Proteomes" id="UP001159042"/>
    </source>
</evidence>
<evidence type="ECO:0000313" key="11">
    <source>
        <dbReference type="EMBL" id="KAJ8915177.1"/>
    </source>
</evidence>
<gene>
    <name evidence="11" type="ORF">NQ315_000430</name>
</gene>
<dbReference type="PANTHER" id="PTHR33562:SF30">
    <property type="entry name" value="LD40063P"/>
    <property type="match status" value="1"/>
</dbReference>